<dbReference type="AlphaFoldDB" id="A0A8T0EXG5"/>
<sequence length="147" mass="17173">MNEEKLLPHPFPTNCTDYEALWEKNNRTGPRSKEMCQELCVKMSIATHCESRLTMLMNPKEICNTKGCGGNRFFLSQDWDFLENCMANCRPSCLKRKYQYTVEDIIPDELSGQKRSTIPVNIFLSDRDVTVISHNQLYGMRHYNRLV</sequence>
<protein>
    <submittedName>
        <fullName evidence="1">Uncharacterized protein</fullName>
    </submittedName>
</protein>
<evidence type="ECO:0000313" key="2">
    <source>
        <dbReference type="Proteomes" id="UP000807504"/>
    </source>
</evidence>
<dbReference type="EMBL" id="JABXBU010002072">
    <property type="protein sequence ID" value="KAF8778719.1"/>
    <property type="molecule type" value="Genomic_DNA"/>
</dbReference>
<evidence type="ECO:0000313" key="1">
    <source>
        <dbReference type="EMBL" id="KAF8778719.1"/>
    </source>
</evidence>
<comment type="caution">
    <text evidence="1">The sequence shown here is derived from an EMBL/GenBank/DDBJ whole genome shotgun (WGS) entry which is preliminary data.</text>
</comment>
<organism evidence="1 2">
    <name type="scientific">Argiope bruennichi</name>
    <name type="common">Wasp spider</name>
    <name type="synonym">Aranea bruennichi</name>
    <dbReference type="NCBI Taxonomy" id="94029"/>
    <lineage>
        <taxon>Eukaryota</taxon>
        <taxon>Metazoa</taxon>
        <taxon>Ecdysozoa</taxon>
        <taxon>Arthropoda</taxon>
        <taxon>Chelicerata</taxon>
        <taxon>Arachnida</taxon>
        <taxon>Araneae</taxon>
        <taxon>Araneomorphae</taxon>
        <taxon>Entelegynae</taxon>
        <taxon>Araneoidea</taxon>
        <taxon>Araneidae</taxon>
        <taxon>Argiope</taxon>
    </lineage>
</organism>
<keyword evidence="2" id="KW-1185">Reference proteome</keyword>
<gene>
    <name evidence="1" type="ORF">HNY73_015415</name>
</gene>
<name>A0A8T0EXG5_ARGBR</name>
<proteinExistence type="predicted"/>
<reference evidence="1" key="1">
    <citation type="journal article" date="2020" name="bioRxiv">
        <title>Chromosome-level reference genome of the European wasp spider Argiope bruennichi: a resource for studies on range expansion and evolutionary adaptation.</title>
        <authorList>
            <person name="Sheffer M.M."/>
            <person name="Hoppe A."/>
            <person name="Krehenwinkel H."/>
            <person name="Uhl G."/>
            <person name="Kuss A.W."/>
            <person name="Jensen L."/>
            <person name="Jensen C."/>
            <person name="Gillespie R.G."/>
            <person name="Hoff K.J."/>
            <person name="Prost S."/>
        </authorList>
    </citation>
    <scope>NUCLEOTIDE SEQUENCE</scope>
</reference>
<dbReference type="Proteomes" id="UP000807504">
    <property type="component" value="Unassembled WGS sequence"/>
</dbReference>
<reference evidence="1" key="2">
    <citation type="submission" date="2020-06" db="EMBL/GenBank/DDBJ databases">
        <authorList>
            <person name="Sheffer M."/>
        </authorList>
    </citation>
    <scope>NUCLEOTIDE SEQUENCE</scope>
</reference>
<accession>A0A8T0EXG5</accession>